<dbReference type="OMA" id="EWIAVNX"/>
<dbReference type="OrthoDB" id="8170117at2759"/>
<dbReference type="Pfam" id="PF03637">
    <property type="entry name" value="Mob1_phocein"/>
    <property type="match status" value="1"/>
</dbReference>
<dbReference type="SUPFAM" id="SSF101152">
    <property type="entry name" value="Mob1/phocein"/>
    <property type="match status" value="1"/>
</dbReference>
<dbReference type="Proteomes" id="UP001149090">
    <property type="component" value="Unassembled WGS sequence"/>
</dbReference>
<keyword evidence="1" id="KW-0808">Transferase</keyword>
<dbReference type="InterPro" id="IPR036703">
    <property type="entry name" value="MOB_kinase_act_sf"/>
</dbReference>
<evidence type="ECO:0000313" key="1">
    <source>
        <dbReference type="EMBL" id="KAJ5066217.1"/>
    </source>
</evidence>
<organism evidence="1 2">
    <name type="scientific">Anaeramoeba ignava</name>
    <name type="common">Anaerobic marine amoeba</name>
    <dbReference type="NCBI Taxonomy" id="1746090"/>
    <lineage>
        <taxon>Eukaryota</taxon>
        <taxon>Metamonada</taxon>
        <taxon>Anaeramoebidae</taxon>
        <taxon>Anaeramoeba</taxon>
    </lineage>
</organism>
<keyword evidence="1" id="KW-0418">Kinase</keyword>
<sequence length="211" mass="24701">MFKKSRTFRLQKVRKNDAQQKQLEEYAEATLGSGNLRSAVTLPEGENQNEWFAAHIADFFNQINMIYGTITEFCTPQSCPVMTAGPKYEYHWADGVTVKKPIKLSAPEYIERMMSWIQKQIDNEEVFPTELGKPFPKNFPSISKTIFKRLFRVYGHIYHHHFNHISLLGEEAHLNTSFKHFIFFVIEFKLIEKKEMIPLKGLIKTLVKNQK</sequence>
<keyword evidence="2" id="KW-1185">Reference proteome</keyword>
<dbReference type="GO" id="GO:0016301">
    <property type="term" value="F:kinase activity"/>
    <property type="evidence" value="ECO:0007669"/>
    <property type="project" value="UniProtKB-KW"/>
</dbReference>
<comment type="caution">
    <text evidence="1">The sequence shown here is derived from an EMBL/GenBank/DDBJ whole genome shotgun (WGS) entry which is preliminary data.</text>
</comment>
<dbReference type="PANTHER" id="PTHR22599">
    <property type="entry name" value="MPS ONE BINDER KINASE ACTIVATOR-LIKE MOB"/>
    <property type="match status" value="1"/>
</dbReference>
<name>A0A9Q0L4W2_ANAIG</name>
<reference evidence="1" key="1">
    <citation type="submission" date="2022-10" db="EMBL/GenBank/DDBJ databases">
        <title>Novel sulphate-reducing endosymbionts in the free-living metamonad Anaeramoeba.</title>
        <authorList>
            <person name="Jerlstrom-Hultqvist J."/>
            <person name="Cepicka I."/>
            <person name="Gallot-Lavallee L."/>
            <person name="Salas-Leiva D."/>
            <person name="Curtis B.A."/>
            <person name="Zahonova K."/>
            <person name="Pipaliya S."/>
            <person name="Dacks J."/>
            <person name="Roger A.J."/>
        </authorList>
    </citation>
    <scope>NUCLEOTIDE SEQUENCE</scope>
    <source>
        <strain evidence="1">BMAN</strain>
    </source>
</reference>
<proteinExistence type="predicted"/>
<evidence type="ECO:0000313" key="2">
    <source>
        <dbReference type="Proteomes" id="UP001149090"/>
    </source>
</evidence>
<dbReference type="AlphaFoldDB" id="A0A9Q0L4W2"/>
<accession>A0A9Q0L4W2</accession>
<dbReference type="SMART" id="SM01388">
    <property type="entry name" value="Mob1_phocein"/>
    <property type="match status" value="1"/>
</dbReference>
<dbReference type="InterPro" id="IPR005301">
    <property type="entry name" value="MOB_kinase_act_fam"/>
</dbReference>
<dbReference type="FunFam" id="1.20.140.30:FF:000001">
    <property type="entry name" value="MOB kinase activator 1A"/>
    <property type="match status" value="1"/>
</dbReference>
<protein>
    <submittedName>
        <fullName evidence="1">Mob kinase activator-like 1</fullName>
    </submittedName>
</protein>
<gene>
    <name evidence="1" type="ORF">M0811_03550</name>
</gene>
<dbReference type="Gene3D" id="1.20.140.30">
    <property type="entry name" value="MOB kinase activator"/>
    <property type="match status" value="1"/>
</dbReference>
<dbReference type="EMBL" id="JAPDFW010000147">
    <property type="protein sequence ID" value="KAJ5066217.1"/>
    <property type="molecule type" value="Genomic_DNA"/>
</dbReference>